<accession>A0A0S1XD29</accession>
<feature type="binding site" evidence="3">
    <location>
        <begin position="238"/>
        <end position="243"/>
    </location>
    <ligand>
        <name>Mo-bis(molybdopterin guanine dinucleotide)</name>
        <dbReference type="ChEBI" id="CHEBI:60539"/>
    </ligand>
</feature>
<dbReference type="GO" id="GO:0005737">
    <property type="term" value="C:cytoplasm"/>
    <property type="evidence" value="ECO:0007669"/>
    <property type="project" value="UniProtKB-SubCell"/>
</dbReference>
<keyword evidence="2 3" id="KW-0501">Molybdenum cofactor biosynthesis</keyword>
<proteinExistence type="inferred from homology"/>
<dbReference type="GO" id="GO:0006777">
    <property type="term" value="P:Mo-molybdopterin cofactor biosynthetic process"/>
    <property type="evidence" value="ECO:0007669"/>
    <property type="project" value="UniProtKB-UniRule"/>
</dbReference>
<protein>
    <recommendedName>
        <fullName evidence="3">Sulfur carrier protein FdhD</fullName>
    </recommendedName>
</protein>
<comment type="function">
    <text evidence="3">Required for formate dehydrogenase (FDH) activity. Acts as a sulfur carrier protein that transfers sulfur from IscS to the molybdenum cofactor prior to its insertion into FDH.</text>
</comment>
<comment type="subcellular location">
    <subcellularLocation>
        <location evidence="3">Cytoplasm</location>
    </subcellularLocation>
</comment>
<dbReference type="PATRIC" id="fig|55802.8.peg.1746"/>
<dbReference type="RefSeq" id="WP_056934245.1">
    <property type="nucleotide sequence ID" value="NZ_CP013050.1"/>
</dbReference>
<evidence type="ECO:0000256" key="3">
    <source>
        <dbReference type="HAMAP-Rule" id="MF_00187"/>
    </source>
</evidence>
<name>A0A0S1XD29_THEBA</name>
<dbReference type="InterPro" id="IPR016193">
    <property type="entry name" value="Cytidine_deaminase-like"/>
</dbReference>
<dbReference type="AlphaFoldDB" id="A0A0S1XD29"/>
<feature type="active site" description="Cysteine persulfide intermediate" evidence="3">
    <location>
        <position position="102"/>
    </location>
</feature>
<dbReference type="Pfam" id="PF02634">
    <property type="entry name" value="FdhD-NarQ"/>
    <property type="match status" value="1"/>
</dbReference>
<dbReference type="PANTHER" id="PTHR30592:SF1">
    <property type="entry name" value="SULFUR CARRIER PROTEIN FDHD"/>
    <property type="match status" value="1"/>
</dbReference>
<evidence type="ECO:0000256" key="2">
    <source>
        <dbReference type="ARBA" id="ARBA00023150"/>
    </source>
</evidence>
<dbReference type="InterPro" id="IPR003786">
    <property type="entry name" value="FdhD"/>
</dbReference>
<evidence type="ECO:0000313" key="5">
    <source>
        <dbReference type="Proteomes" id="UP000066042"/>
    </source>
</evidence>
<dbReference type="SUPFAM" id="SSF53927">
    <property type="entry name" value="Cytidine deaminase-like"/>
    <property type="match status" value="1"/>
</dbReference>
<dbReference type="EMBL" id="CP013050">
    <property type="protein sequence ID" value="ALM75678.1"/>
    <property type="molecule type" value="Genomic_DNA"/>
</dbReference>
<organism evidence="4 5">
    <name type="scientific">Thermococcus barophilus</name>
    <dbReference type="NCBI Taxonomy" id="55802"/>
    <lineage>
        <taxon>Archaea</taxon>
        <taxon>Methanobacteriati</taxon>
        <taxon>Methanobacteriota</taxon>
        <taxon>Thermococci</taxon>
        <taxon>Thermococcales</taxon>
        <taxon>Thermococcaceae</taxon>
        <taxon>Thermococcus</taxon>
    </lineage>
</organism>
<dbReference type="Gene3D" id="3.40.140.10">
    <property type="entry name" value="Cytidine Deaminase, domain 2"/>
    <property type="match status" value="1"/>
</dbReference>
<dbReference type="PANTHER" id="PTHR30592">
    <property type="entry name" value="FORMATE DEHYDROGENASE"/>
    <property type="match status" value="1"/>
</dbReference>
<sequence>MIKKVRIFRWDNGLKTIEDYVCIEERFEVYIVYDEFEEFLAELPASPSQLRELGAGFVVCEGYEKAEKIADCWVEGKRIYVKVKDVYSDYPKSEPVIMHTPCGDPYKAKKGELLGEKTGNMKIYPELILKISSSMTQLADVWKKTGGTHWAALFDKEGNLLAFSEDIGRHNAVDKVVGYAVLRGLSLGELILASSGRMPYNMVKKAVNAGIPVVITKSPPTDKGVELAKKYGITLIGFARGKRFNVYSGEHRISFENGT</sequence>
<comment type="similarity">
    <text evidence="3">Belongs to the FdhD family.</text>
</comment>
<dbReference type="Gene3D" id="3.10.20.10">
    <property type="match status" value="1"/>
</dbReference>
<keyword evidence="1 3" id="KW-0963">Cytoplasm</keyword>
<evidence type="ECO:0000256" key="1">
    <source>
        <dbReference type="ARBA" id="ARBA00022490"/>
    </source>
</evidence>
<dbReference type="NCBIfam" id="TIGR00129">
    <property type="entry name" value="fdhD_narQ"/>
    <property type="match status" value="1"/>
</dbReference>
<dbReference type="GO" id="GO:0016783">
    <property type="term" value="F:sulfurtransferase activity"/>
    <property type="evidence" value="ECO:0007669"/>
    <property type="project" value="InterPro"/>
</dbReference>
<dbReference type="HAMAP" id="MF_00187">
    <property type="entry name" value="FdhD"/>
    <property type="match status" value="1"/>
</dbReference>
<dbReference type="PIRSF" id="PIRSF015626">
    <property type="entry name" value="FdhD"/>
    <property type="match status" value="1"/>
</dbReference>
<dbReference type="GeneID" id="26137006"/>
<dbReference type="STRING" id="55802.TBCH5v1_1768"/>
<dbReference type="Proteomes" id="UP000066042">
    <property type="component" value="Chromosome"/>
</dbReference>
<evidence type="ECO:0000313" key="4">
    <source>
        <dbReference type="EMBL" id="ALM75678.1"/>
    </source>
</evidence>
<dbReference type="GO" id="GO:0097163">
    <property type="term" value="F:sulfur carrier activity"/>
    <property type="evidence" value="ECO:0007669"/>
    <property type="project" value="UniProtKB-UniRule"/>
</dbReference>
<reference evidence="4 5" key="1">
    <citation type="journal article" date="2016" name="Genome Announc.">
        <title>Complete genome sequence of the hyperthermophilic and piezophilic archaeon Thermococcus barophilus Ch5, capable of growth at the expense of hydrogenogenesis from carbon monoxide and formate.</title>
        <authorList>
            <person name="Oger P."/>
            <person name="Sokolova T.G."/>
            <person name="Kozhevnikova D.A."/>
            <person name="Taranov E.A."/>
            <person name="Vannier P."/>
            <person name="Lee H.S."/>
            <person name="Kwon K.K."/>
            <person name="Kang S.G."/>
            <person name="Lee J.H."/>
            <person name="Bonch-Osmolovskaya E.A."/>
            <person name="Lebedinsky A.V."/>
        </authorList>
    </citation>
    <scope>NUCLEOTIDE SEQUENCE [LARGE SCALE GENOMIC DNA]</scope>
    <source>
        <strain evidence="5">Ch5</strain>
    </source>
</reference>
<gene>
    <name evidence="3 4" type="primary">fdhD</name>
    <name evidence="4" type="ORF">TBCH5v1_1768</name>
</gene>